<dbReference type="OrthoDB" id="2665964at2"/>
<evidence type="ECO:0000256" key="1">
    <source>
        <dbReference type="SAM" id="Phobius"/>
    </source>
</evidence>
<accession>A0A5J6SPQ8</accession>
<dbReference type="AlphaFoldDB" id="A0A5J6SPQ8"/>
<keyword evidence="1" id="KW-0812">Transmembrane</keyword>
<organism evidence="2 3">
    <name type="scientific">Psychrobacillus glaciei</name>
    <dbReference type="NCBI Taxonomy" id="2283160"/>
    <lineage>
        <taxon>Bacteria</taxon>
        <taxon>Bacillati</taxon>
        <taxon>Bacillota</taxon>
        <taxon>Bacilli</taxon>
        <taxon>Bacillales</taxon>
        <taxon>Bacillaceae</taxon>
        <taxon>Psychrobacillus</taxon>
    </lineage>
</organism>
<keyword evidence="1" id="KW-0472">Membrane</keyword>
<dbReference type="RefSeq" id="WP_151700824.1">
    <property type="nucleotide sequence ID" value="NZ_CP031223.1"/>
</dbReference>
<dbReference type="EMBL" id="CP031223">
    <property type="protein sequence ID" value="QFF99925.1"/>
    <property type="molecule type" value="Genomic_DNA"/>
</dbReference>
<proteinExistence type="predicted"/>
<protein>
    <submittedName>
        <fullName evidence="2">Uncharacterized protein</fullName>
    </submittedName>
</protein>
<evidence type="ECO:0000313" key="3">
    <source>
        <dbReference type="Proteomes" id="UP000325517"/>
    </source>
</evidence>
<evidence type="ECO:0000313" key="2">
    <source>
        <dbReference type="EMBL" id="QFF99925.1"/>
    </source>
</evidence>
<name>A0A5J6SPQ8_9BACI</name>
<keyword evidence="3" id="KW-1185">Reference proteome</keyword>
<feature type="transmembrane region" description="Helical" evidence="1">
    <location>
        <begin position="12"/>
        <end position="32"/>
    </location>
</feature>
<feature type="transmembrane region" description="Helical" evidence="1">
    <location>
        <begin position="59"/>
        <end position="80"/>
    </location>
</feature>
<sequence>MGKISFFSGIGLIALSGILFTVERFISVFQYASESFPVRLNGSGSFPSEPSMPGIFDNFFVGILLILGLVLLVFGTIKIFSDKR</sequence>
<keyword evidence="1" id="KW-1133">Transmembrane helix</keyword>
<dbReference type="KEGG" id="psyo:PB01_14450"/>
<dbReference type="Proteomes" id="UP000325517">
    <property type="component" value="Chromosome"/>
</dbReference>
<gene>
    <name evidence="2" type="ORF">PB01_14450</name>
</gene>
<reference evidence="2 3" key="1">
    <citation type="submission" date="2018-07" db="EMBL/GenBank/DDBJ databases">
        <title>Complete genome sequence of Psychrobacillus sp. PB01, isolated from iceberg, and comparative genome analysis of Psychrobacillus strains.</title>
        <authorList>
            <person name="Lee P.C."/>
        </authorList>
    </citation>
    <scope>NUCLEOTIDE SEQUENCE [LARGE SCALE GENOMIC DNA]</scope>
    <source>
        <strain evidence="2 3">PB01</strain>
    </source>
</reference>